<dbReference type="InterPro" id="IPR045090">
    <property type="entry name" value="Pept_M3A_M3B"/>
</dbReference>
<dbReference type="PANTHER" id="PTHR11804">
    <property type="entry name" value="PROTEASE M3 THIMET OLIGOPEPTIDASE-RELATED"/>
    <property type="match status" value="1"/>
</dbReference>
<comment type="caution">
    <text evidence="9">The sequence shown here is derived from an EMBL/GenBank/DDBJ whole genome shotgun (WGS) entry which is preliminary data.</text>
</comment>
<keyword evidence="4 6" id="KW-0862">Zinc</keyword>
<keyword evidence="2 6" id="KW-0479">Metal-binding</keyword>
<keyword evidence="5 6" id="KW-0482">Metalloprotease</keyword>
<accession>A0A2L2XET1</accession>
<evidence type="ECO:0000256" key="3">
    <source>
        <dbReference type="ARBA" id="ARBA00022801"/>
    </source>
</evidence>
<sequence length="615" mass="70951">MYLGAAKGMAIIMQNSGALPTRQEIPEQYKWRLEDIYPSDEAWEQDFKNAQKMAAEIEAYRGRLGESGRSLLEALRLEDKLQEMMEKIFTYARMRRDEDNANPVYQALTDRAENISTRVDTALSFMVPEILAIPGDTLQRFQGEEQGLELYAFVLEELLRQKPHVLSASEEEIIARAGEVVQSPANIFRMLNNADMKFPSIIDDEGKEVEVTHGRYTQLMESKNRRVRQDAFNSLYGEFRKLINTLSATYSSSVKKDIFYSGVRKYPSSLHSSLFGDNVPVEVYDNLIRTVRENLDKMHRYVSLRRKMLQLDDIHMYDLYVPMVKDIKWKIPYQDAVAMVKDGLSPMGKEYLDIMSSGLDSGWVDVYENRGKTSGAYSWGPYGVHPYILMNYQDNLNNVFTLAHEMGHAMHSYFSDREQPYVYSHYTIFTAEVASTVNESLLMNYLLKTVTDRDKELYLLNHYLEQFRGTIYRQTMFAEFEKITHEKIESGEALTPELLGKIYNRLNVDYYGPEMVVDREIDLEWARIPHFYTAFYVYKYATGFSAATSLTSRILNEGAPAVSRYLSFLKRGGSDYPLNLLREAGVDMATPQPVREALHMFGQLLDRMEELAFGG</sequence>
<evidence type="ECO:0000256" key="1">
    <source>
        <dbReference type="ARBA" id="ARBA00022670"/>
    </source>
</evidence>
<dbReference type="InterPro" id="IPR001567">
    <property type="entry name" value="Pept_M3A_M3B_dom"/>
</dbReference>
<comment type="function">
    <text evidence="6">Has oligopeptidase activity and degrades a variety of small bioactive peptides.</text>
</comment>
<comment type="cofactor">
    <cofactor evidence="6">
        <name>Zn(2+)</name>
        <dbReference type="ChEBI" id="CHEBI:29105"/>
    </cofactor>
    <text evidence="6">Binds 1 zinc ion.</text>
</comment>
<keyword evidence="10" id="KW-1185">Reference proteome</keyword>
<dbReference type="PANTHER" id="PTHR11804:SF84">
    <property type="entry name" value="SACCHAROLYSIN"/>
    <property type="match status" value="1"/>
</dbReference>
<dbReference type="Gene3D" id="1.10.1370.20">
    <property type="entry name" value="Oligoendopeptidase f, C-terminal domain"/>
    <property type="match status" value="1"/>
</dbReference>
<feature type="domain" description="Oligopeptidase F N-terminal" evidence="8">
    <location>
        <begin position="129"/>
        <end position="198"/>
    </location>
</feature>
<dbReference type="Pfam" id="PF08439">
    <property type="entry name" value="Peptidase_M3_N"/>
    <property type="match status" value="1"/>
</dbReference>
<name>A0A2L2XET1_9FIRM</name>
<dbReference type="InterPro" id="IPR042088">
    <property type="entry name" value="OligoPept_F_C"/>
</dbReference>
<evidence type="ECO:0000259" key="7">
    <source>
        <dbReference type="Pfam" id="PF01432"/>
    </source>
</evidence>
<dbReference type="GO" id="GO:0004222">
    <property type="term" value="F:metalloendopeptidase activity"/>
    <property type="evidence" value="ECO:0007669"/>
    <property type="project" value="UniProtKB-UniRule"/>
</dbReference>
<dbReference type="CDD" id="cd09608">
    <property type="entry name" value="M3B_PepF"/>
    <property type="match status" value="1"/>
</dbReference>
<evidence type="ECO:0000259" key="8">
    <source>
        <dbReference type="Pfam" id="PF08439"/>
    </source>
</evidence>
<dbReference type="EMBL" id="BFAV01000025">
    <property type="protein sequence ID" value="GBF32321.1"/>
    <property type="molecule type" value="Genomic_DNA"/>
</dbReference>
<dbReference type="EC" id="3.4.24.-" evidence="6"/>
<dbReference type="InterPro" id="IPR004438">
    <property type="entry name" value="Peptidase_M3B"/>
</dbReference>
<protein>
    <recommendedName>
        <fullName evidence="6">Oligopeptidase F</fullName>
        <ecNumber evidence="6">3.4.24.-</ecNumber>
    </recommendedName>
</protein>
<dbReference type="GO" id="GO:0006518">
    <property type="term" value="P:peptide metabolic process"/>
    <property type="evidence" value="ECO:0007669"/>
    <property type="project" value="TreeGrafter"/>
</dbReference>
<comment type="similarity">
    <text evidence="6">Belongs to the peptidase M3B family.</text>
</comment>
<evidence type="ECO:0000256" key="2">
    <source>
        <dbReference type="ARBA" id="ARBA00022723"/>
    </source>
</evidence>
<dbReference type="NCBIfam" id="TIGR00181">
    <property type="entry name" value="pepF"/>
    <property type="match status" value="1"/>
</dbReference>
<evidence type="ECO:0000256" key="4">
    <source>
        <dbReference type="ARBA" id="ARBA00022833"/>
    </source>
</evidence>
<dbReference type="GO" id="GO:0006508">
    <property type="term" value="P:proteolysis"/>
    <property type="evidence" value="ECO:0007669"/>
    <property type="project" value="UniProtKB-KW"/>
</dbReference>
<dbReference type="Proteomes" id="UP000239549">
    <property type="component" value="Unassembled WGS sequence"/>
</dbReference>
<keyword evidence="3 6" id="KW-0378">Hydrolase</keyword>
<dbReference type="Gene3D" id="1.10.287.830">
    <property type="entry name" value="putative peptidase helix hairpin domain like"/>
    <property type="match status" value="1"/>
</dbReference>
<evidence type="ECO:0000256" key="5">
    <source>
        <dbReference type="ARBA" id="ARBA00023049"/>
    </source>
</evidence>
<proteinExistence type="inferred from homology"/>
<evidence type="ECO:0000256" key="6">
    <source>
        <dbReference type="RuleBase" id="RU368091"/>
    </source>
</evidence>
<evidence type="ECO:0000313" key="9">
    <source>
        <dbReference type="EMBL" id="GBF32321.1"/>
    </source>
</evidence>
<organism evidence="9 10">
    <name type="scientific">Desulfocucumis palustris</name>
    <dbReference type="NCBI Taxonomy" id="1898651"/>
    <lineage>
        <taxon>Bacteria</taxon>
        <taxon>Bacillati</taxon>
        <taxon>Bacillota</taxon>
        <taxon>Clostridia</taxon>
        <taxon>Eubacteriales</taxon>
        <taxon>Desulfocucumaceae</taxon>
        <taxon>Desulfocucumis</taxon>
    </lineage>
</organism>
<feature type="domain" description="Peptidase M3A/M3B catalytic" evidence="7">
    <location>
        <begin position="219"/>
        <end position="598"/>
    </location>
</feature>
<dbReference type="Pfam" id="PF01432">
    <property type="entry name" value="Peptidase_M3"/>
    <property type="match status" value="1"/>
</dbReference>
<dbReference type="GO" id="GO:0046872">
    <property type="term" value="F:metal ion binding"/>
    <property type="evidence" value="ECO:0007669"/>
    <property type="project" value="UniProtKB-UniRule"/>
</dbReference>
<evidence type="ECO:0000313" key="10">
    <source>
        <dbReference type="Proteomes" id="UP000239549"/>
    </source>
</evidence>
<reference evidence="10" key="1">
    <citation type="submission" date="2018-02" db="EMBL/GenBank/DDBJ databases">
        <title>Genome sequence of Desulfocucumis palustris strain NAW-5.</title>
        <authorList>
            <person name="Watanabe M."/>
            <person name="Kojima H."/>
            <person name="Fukui M."/>
        </authorList>
    </citation>
    <scope>NUCLEOTIDE SEQUENCE [LARGE SCALE GENOMIC DNA]</scope>
    <source>
        <strain evidence="10">NAW-5</strain>
    </source>
</reference>
<dbReference type="SUPFAM" id="SSF55486">
    <property type="entry name" value="Metalloproteases ('zincins'), catalytic domain"/>
    <property type="match status" value="1"/>
</dbReference>
<gene>
    <name evidence="9" type="ORF">DCCM_0515</name>
</gene>
<keyword evidence="1 6" id="KW-0645">Protease</keyword>
<dbReference type="Gene3D" id="1.20.140.70">
    <property type="entry name" value="Oligopeptidase f, N-terminal domain"/>
    <property type="match status" value="1"/>
</dbReference>
<dbReference type="InterPro" id="IPR013647">
    <property type="entry name" value="OligopepF_N_dom"/>
</dbReference>
<dbReference type="AlphaFoldDB" id="A0A2L2XET1"/>